<dbReference type="Proteomes" id="UP000319209">
    <property type="component" value="Chromosome"/>
</dbReference>
<gene>
    <name evidence="1" type="ORF">FNB79_03355</name>
</gene>
<dbReference type="EMBL" id="CP041637">
    <property type="protein sequence ID" value="QDO93049.1"/>
    <property type="molecule type" value="Genomic_DNA"/>
</dbReference>
<dbReference type="Gene3D" id="3.30.1330.60">
    <property type="entry name" value="OmpA-like domain"/>
    <property type="match status" value="1"/>
</dbReference>
<dbReference type="RefSeq" id="WP_143379956.1">
    <property type="nucleotide sequence ID" value="NZ_CP041637.1"/>
</dbReference>
<reference evidence="1 2" key="1">
    <citation type="submission" date="2019-07" db="EMBL/GenBank/DDBJ databases">
        <title>Genome sequencing for Formosa sp. PS13.</title>
        <authorList>
            <person name="Park S.-J."/>
        </authorList>
    </citation>
    <scope>NUCLEOTIDE SEQUENCE [LARGE SCALE GENOMIC DNA]</scope>
    <source>
        <strain evidence="1 2">PS13</strain>
    </source>
</reference>
<evidence type="ECO:0000313" key="1">
    <source>
        <dbReference type="EMBL" id="QDO93049.1"/>
    </source>
</evidence>
<dbReference type="OrthoDB" id="9763897at2"/>
<evidence type="ECO:0008006" key="3">
    <source>
        <dbReference type="Google" id="ProtNLM"/>
    </source>
</evidence>
<sequence length="133" mass="14720">MYCKRCTSCCKEETIVSESGVNISKSATEYSFLIQDFSGSFSLNVTDNFNFNTSGIVIVKPISKTVEQGVERLKNYLSNNPLKTISITGLYVKDEQNTSAFPNLGIARANAIKSYFVTKGIFFSANRCVWGVI</sequence>
<protein>
    <recommendedName>
        <fullName evidence="3">OmpA family protein</fullName>
    </recommendedName>
</protein>
<evidence type="ECO:0000313" key="2">
    <source>
        <dbReference type="Proteomes" id="UP000319209"/>
    </source>
</evidence>
<accession>A0A516GNH0</accession>
<dbReference type="InterPro" id="IPR036737">
    <property type="entry name" value="OmpA-like_sf"/>
</dbReference>
<keyword evidence="2" id="KW-1185">Reference proteome</keyword>
<organism evidence="1 2">
    <name type="scientific">Formosa sediminum</name>
    <dbReference type="NCBI Taxonomy" id="2594004"/>
    <lineage>
        <taxon>Bacteria</taxon>
        <taxon>Pseudomonadati</taxon>
        <taxon>Bacteroidota</taxon>
        <taxon>Flavobacteriia</taxon>
        <taxon>Flavobacteriales</taxon>
        <taxon>Flavobacteriaceae</taxon>
        <taxon>Formosa</taxon>
    </lineage>
</organism>
<proteinExistence type="predicted"/>
<name>A0A516GNH0_9FLAO</name>
<dbReference type="KEGG" id="fop:FNB79_03355"/>
<dbReference type="AlphaFoldDB" id="A0A516GNH0"/>